<feature type="compositionally biased region" description="Polar residues" evidence="2">
    <location>
        <begin position="712"/>
        <end position="722"/>
    </location>
</feature>
<evidence type="ECO:0000313" key="3">
    <source>
        <dbReference type="EMBL" id="KAF2691583.1"/>
    </source>
</evidence>
<feature type="compositionally biased region" description="Polar residues" evidence="2">
    <location>
        <begin position="304"/>
        <end position="319"/>
    </location>
</feature>
<feature type="compositionally biased region" description="Basic and acidic residues" evidence="2">
    <location>
        <begin position="863"/>
        <end position="883"/>
    </location>
</feature>
<evidence type="ECO:0000256" key="2">
    <source>
        <dbReference type="SAM" id="MobiDB-lite"/>
    </source>
</evidence>
<name>A0A6G1JN47_9PLEO</name>
<keyword evidence="4" id="KW-1185">Reference proteome</keyword>
<keyword evidence="1" id="KW-0175">Coiled coil</keyword>
<feature type="compositionally biased region" description="Polar residues" evidence="2">
    <location>
        <begin position="949"/>
        <end position="963"/>
    </location>
</feature>
<feature type="compositionally biased region" description="Basic and acidic residues" evidence="2">
    <location>
        <begin position="139"/>
        <end position="150"/>
    </location>
</feature>
<dbReference type="Proteomes" id="UP000799291">
    <property type="component" value="Unassembled WGS sequence"/>
</dbReference>
<feature type="compositionally biased region" description="Basic and acidic residues" evidence="2">
    <location>
        <begin position="321"/>
        <end position="352"/>
    </location>
</feature>
<feature type="region of interest" description="Disordered" evidence="2">
    <location>
        <begin position="676"/>
        <end position="797"/>
    </location>
</feature>
<protein>
    <submittedName>
        <fullName evidence="3">Uncharacterized protein</fullName>
    </submittedName>
</protein>
<feature type="compositionally biased region" description="Basic and acidic residues" evidence="2">
    <location>
        <begin position="812"/>
        <end position="831"/>
    </location>
</feature>
<feature type="compositionally biased region" description="Basic and acidic residues" evidence="2">
    <location>
        <begin position="723"/>
        <end position="736"/>
    </location>
</feature>
<feature type="compositionally biased region" description="Polar residues" evidence="2">
    <location>
        <begin position="782"/>
        <end position="797"/>
    </location>
</feature>
<gene>
    <name evidence="3" type="ORF">K458DRAFT_438017</name>
</gene>
<dbReference type="OrthoDB" id="5945798at2759"/>
<feature type="compositionally biased region" description="Pro residues" evidence="2">
    <location>
        <begin position="474"/>
        <end position="483"/>
    </location>
</feature>
<accession>A0A6G1JN47</accession>
<feature type="compositionally biased region" description="Low complexity" evidence="2">
    <location>
        <begin position="157"/>
        <end position="185"/>
    </location>
</feature>
<sequence length="963" mass="105950">MASAASPRECSHGCDSCGECANSPGLPEIAARLGSRVTVASLAYLIFAADVTRNCKRGQSSPVGEIPREWPKWVAMDGGVTVGATPPSSEEAVLHCDWPHTNSSEGRARGFVSRLPPSVLASSSLAILADMLFAPPNPDETHDHDQRAHEPYTTSLQQRQQQAAEFFRAQHNYSRASSSSGSAAHSLRRTPNFEETRPRLRSTSIDSAPQPPQRSVRFAEHLGPSPRLGTTPQSRHPDLFAPHPALRISRRTASAIRFVLEEALRSPFPFTPDLAEENASMSELPGGNGRAANGGARAGGPVPVTQSDRSNIRTPQMIMNQRREREARRQQTEAEEQRKAEEERRRNAERRVQAAGVAGAPISTEAGAERLPQPRAETGDSGYGTYPSAGGVPRQPERVVPTSAAPPIASRPPDTASGTLGRPRASSQSQQQPRPVQSHQPTGSGASEPRRPPPTQHSRRPSAPAGSSQAGPSTAPPLRPPPGLGSQPRHSTTSTFPHAFERWETLSSHWEGLTSYWIRRLEQNTDEVRREPLAQQMSRQITDLSAAGANLFHAVVELQRLRASSERKFQRWFYEHRQEQERAQEREAQFEHSLRVEREARADAVANMERMGTEKRNAERMVQEMKRELQISKEEARRAWEELGRREQEERDRTFSLREGQPTVIGGVQVVPTAQGMGRHGSASHRAHSGEDVYSAGPSGSHHMEHHYSYDEGQSPTDTDPFTESRYRAPLRHEPDVTPVAQGTYVPSGAGTSAGASSHQGGPSQAPDQPQMPAPLHPHPHLSTNAQPPTTLPTTSRPEAFYQQPEAYLHRETGTSIPEDERSGVTSHGEETSEGEEEYAIDEYGNYVLDASGRRVPFRAVRQRDSDEFDVQEDRRREIEHLQRYGTAATDPSSYATSSTAGPSQQGGYTSAPTPDYSGAGYGSEWMGMRHHHPTRLSDVMEEDERSRTSPSRASQASRGMYQ</sequence>
<feature type="region of interest" description="Disordered" evidence="2">
    <location>
        <begin position="134"/>
        <end position="243"/>
    </location>
</feature>
<organism evidence="3 4">
    <name type="scientific">Lentithecium fluviatile CBS 122367</name>
    <dbReference type="NCBI Taxonomy" id="1168545"/>
    <lineage>
        <taxon>Eukaryota</taxon>
        <taxon>Fungi</taxon>
        <taxon>Dikarya</taxon>
        <taxon>Ascomycota</taxon>
        <taxon>Pezizomycotina</taxon>
        <taxon>Dothideomycetes</taxon>
        <taxon>Pleosporomycetidae</taxon>
        <taxon>Pleosporales</taxon>
        <taxon>Massarineae</taxon>
        <taxon>Lentitheciaceae</taxon>
        <taxon>Lentithecium</taxon>
    </lineage>
</organism>
<evidence type="ECO:0000256" key="1">
    <source>
        <dbReference type="SAM" id="Coils"/>
    </source>
</evidence>
<feature type="compositionally biased region" description="Polar residues" evidence="2">
    <location>
        <begin position="890"/>
        <end position="913"/>
    </location>
</feature>
<feature type="compositionally biased region" description="Low complexity" evidence="2">
    <location>
        <begin position="422"/>
        <end position="441"/>
    </location>
</feature>
<feature type="region of interest" description="Disordered" evidence="2">
    <location>
        <begin position="279"/>
        <end position="494"/>
    </location>
</feature>
<dbReference type="EMBL" id="MU005569">
    <property type="protein sequence ID" value="KAF2691583.1"/>
    <property type="molecule type" value="Genomic_DNA"/>
</dbReference>
<dbReference type="AlphaFoldDB" id="A0A6G1JN47"/>
<feature type="compositionally biased region" description="Low complexity" evidence="2">
    <location>
        <begin position="748"/>
        <end position="762"/>
    </location>
</feature>
<feature type="coiled-coil region" evidence="1">
    <location>
        <begin position="608"/>
        <end position="635"/>
    </location>
</feature>
<evidence type="ECO:0000313" key="4">
    <source>
        <dbReference type="Proteomes" id="UP000799291"/>
    </source>
</evidence>
<proteinExistence type="predicted"/>
<feature type="region of interest" description="Disordered" evidence="2">
    <location>
        <begin position="812"/>
        <end position="840"/>
    </location>
</feature>
<feature type="compositionally biased region" description="Low complexity" evidence="2">
    <location>
        <begin position="461"/>
        <end position="473"/>
    </location>
</feature>
<reference evidence="3" key="1">
    <citation type="journal article" date="2020" name="Stud. Mycol.">
        <title>101 Dothideomycetes genomes: a test case for predicting lifestyles and emergence of pathogens.</title>
        <authorList>
            <person name="Haridas S."/>
            <person name="Albert R."/>
            <person name="Binder M."/>
            <person name="Bloem J."/>
            <person name="Labutti K."/>
            <person name="Salamov A."/>
            <person name="Andreopoulos B."/>
            <person name="Baker S."/>
            <person name="Barry K."/>
            <person name="Bills G."/>
            <person name="Bluhm B."/>
            <person name="Cannon C."/>
            <person name="Castanera R."/>
            <person name="Culley D."/>
            <person name="Daum C."/>
            <person name="Ezra D."/>
            <person name="Gonzalez J."/>
            <person name="Henrissat B."/>
            <person name="Kuo A."/>
            <person name="Liang C."/>
            <person name="Lipzen A."/>
            <person name="Lutzoni F."/>
            <person name="Magnuson J."/>
            <person name="Mondo S."/>
            <person name="Nolan M."/>
            <person name="Ohm R."/>
            <person name="Pangilinan J."/>
            <person name="Park H.-J."/>
            <person name="Ramirez L."/>
            <person name="Alfaro M."/>
            <person name="Sun H."/>
            <person name="Tritt A."/>
            <person name="Yoshinaga Y."/>
            <person name="Zwiers L.-H."/>
            <person name="Turgeon B."/>
            <person name="Goodwin S."/>
            <person name="Spatafora J."/>
            <person name="Crous P."/>
            <person name="Grigoriev I."/>
        </authorList>
    </citation>
    <scope>NUCLEOTIDE SEQUENCE</scope>
    <source>
        <strain evidence="3">CBS 122367</strain>
    </source>
</reference>
<feature type="region of interest" description="Disordered" evidence="2">
    <location>
        <begin position="863"/>
        <end position="963"/>
    </location>
</feature>